<evidence type="ECO:0000313" key="3">
    <source>
        <dbReference type="Proteomes" id="UP000298347"/>
    </source>
</evidence>
<dbReference type="Proteomes" id="UP000298347">
    <property type="component" value="Unassembled WGS sequence"/>
</dbReference>
<dbReference type="AlphaFoldDB" id="A0A4Z0GIY5"/>
<organism evidence="2 3">
    <name type="scientific">Sporolactobacillus shoreae</name>
    <dbReference type="NCBI Taxonomy" id="1465501"/>
    <lineage>
        <taxon>Bacteria</taxon>
        <taxon>Bacillati</taxon>
        <taxon>Bacillota</taxon>
        <taxon>Bacilli</taxon>
        <taxon>Bacillales</taxon>
        <taxon>Sporolactobacillaceae</taxon>
        <taxon>Sporolactobacillus</taxon>
    </lineage>
</organism>
<sequence>MEWILAMLLKTIRRYKTVDPFEVAKAKHILIRYLPLGETYGFYLKNARQQVIHINSDMEDYKRPFICSHELGHAILHPNANTPFLDKRTLISKGKIESQANAWSTAQILLLNHARLSEYETSQQLLRMNGIPLEMERFINSLPDRLF</sequence>
<dbReference type="Pfam" id="PF06114">
    <property type="entry name" value="Peptidase_M78"/>
    <property type="match status" value="1"/>
</dbReference>
<dbReference type="EMBL" id="SRJD01000020">
    <property type="protein sequence ID" value="TGA96719.1"/>
    <property type="molecule type" value="Genomic_DNA"/>
</dbReference>
<comment type="caution">
    <text evidence="2">The sequence shown here is derived from an EMBL/GenBank/DDBJ whole genome shotgun (WGS) entry which is preliminary data.</text>
</comment>
<name>A0A4Z0GIY5_9BACL</name>
<reference evidence="2 3" key="1">
    <citation type="journal article" date="2015" name="Int. J. Syst. Evol. Microbiol.">
        <title>Sporolactobacillus shoreae sp. nov. and Sporolactobacillus spathodeae sp. nov., two spore-forming lactic acid bacteria isolated from tree barks in Thailand.</title>
        <authorList>
            <person name="Thamacharoensuk T."/>
            <person name="Kitahara M."/>
            <person name="Ohkuma M."/>
            <person name="Thongchul N."/>
            <person name="Tanasupawat S."/>
        </authorList>
    </citation>
    <scope>NUCLEOTIDE SEQUENCE [LARGE SCALE GENOMIC DNA]</scope>
    <source>
        <strain evidence="2 3">BK92</strain>
    </source>
</reference>
<protein>
    <submittedName>
        <fullName evidence="2">ImmA/IrrE family metallo-endopeptidase</fullName>
    </submittedName>
</protein>
<feature type="domain" description="IrrE N-terminal-like" evidence="1">
    <location>
        <begin position="25"/>
        <end position="120"/>
    </location>
</feature>
<proteinExistence type="predicted"/>
<dbReference type="InterPro" id="IPR010359">
    <property type="entry name" value="IrrE_HExxH"/>
</dbReference>
<dbReference type="RefSeq" id="WP_135349487.1">
    <property type="nucleotide sequence ID" value="NZ_SRJD01000020.1"/>
</dbReference>
<dbReference type="Gene3D" id="1.10.10.2910">
    <property type="match status" value="1"/>
</dbReference>
<evidence type="ECO:0000313" key="2">
    <source>
        <dbReference type="EMBL" id="TGA96719.1"/>
    </source>
</evidence>
<dbReference type="OrthoDB" id="9816277at2"/>
<accession>A0A4Z0GIY5</accession>
<keyword evidence="3" id="KW-1185">Reference proteome</keyword>
<gene>
    <name evidence="2" type="ORF">E4665_14380</name>
</gene>
<evidence type="ECO:0000259" key="1">
    <source>
        <dbReference type="Pfam" id="PF06114"/>
    </source>
</evidence>